<comment type="caution">
    <text evidence="13">The sequence shown here is derived from an EMBL/GenBank/DDBJ whole genome shotgun (WGS) entry which is preliminary data.</text>
</comment>
<evidence type="ECO:0000256" key="2">
    <source>
        <dbReference type="ARBA" id="ARBA00012438"/>
    </source>
</evidence>
<dbReference type="InterPro" id="IPR000014">
    <property type="entry name" value="PAS"/>
</dbReference>
<dbReference type="InterPro" id="IPR000700">
    <property type="entry name" value="PAS-assoc_C"/>
</dbReference>
<dbReference type="eggNOG" id="COG4191">
    <property type="taxonomic scope" value="Bacteria"/>
</dbReference>
<feature type="domain" description="PAS" evidence="11">
    <location>
        <begin position="451"/>
        <end position="505"/>
    </location>
</feature>
<gene>
    <name evidence="13" type="ORF">H261_16331</name>
</gene>
<dbReference type="eggNOG" id="COG5000">
    <property type="taxonomic scope" value="Bacteria"/>
</dbReference>
<feature type="domain" description="Histidine kinase" evidence="10">
    <location>
        <begin position="759"/>
        <end position="1013"/>
    </location>
</feature>
<comment type="catalytic activity">
    <reaction evidence="1">
        <text>ATP + protein L-histidine = ADP + protein N-phospho-L-histidine.</text>
        <dbReference type="EC" id="2.7.13.3"/>
    </reaction>
</comment>
<keyword evidence="9" id="KW-0175">Coiled coil</keyword>
<dbReference type="Proteomes" id="UP000011744">
    <property type="component" value="Unassembled WGS sequence"/>
</dbReference>
<dbReference type="InterPro" id="IPR001610">
    <property type="entry name" value="PAC"/>
</dbReference>
<dbReference type="InterPro" id="IPR005467">
    <property type="entry name" value="His_kinase_dom"/>
</dbReference>
<evidence type="ECO:0000259" key="10">
    <source>
        <dbReference type="PROSITE" id="PS50109"/>
    </source>
</evidence>
<evidence type="ECO:0000259" key="12">
    <source>
        <dbReference type="PROSITE" id="PS50113"/>
    </source>
</evidence>
<dbReference type="Gene3D" id="1.10.287.130">
    <property type="match status" value="1"/>
</dbReference>
<dbReference type="PRINTS" id="PR00344">
    <property type="entry name" value="BCTRLSENSOR"/>
</dbReference>
<evidence type="ECO:0000256" key="3">
    <source>
        <dbReference type="ARBA" id="ARBA00022553"/>
    </source>
</evidence>
<evidence type="ECO:0000256" key="1">
    <source>
        <dbReference type="ARBA" id="ARBA00000085"/>
    </source>
</evidence>
<evidence type="ECO:0000256" key="6">
    <source>
        <dbReference type="ARBA" id="ARBA00022777"/>
    </source>
</evidence>
<feature type="domain" description="PAS" evidence="11">
    <location>
        <begin position="615"/>
        <end position="650"/>
    </location>
</feature>
<evidence type="ECO:0000256" key="4">
    <source>
        <dbReference type="ARBA" id="ARBA00022679"/>
    </source>
</evidence>
<keyword evidence="14" id="KW-1185">Reference proteome</keyword>
<dbReference type="GO" id="GO:0000160">
    <property type="term" value="P:phosphorelay signal transduction system"/>
    <property type="evidence" value="ECO:0007669"/>
    <property type="project" value="UniProtKB-KW"/>
</dbReference>
<dbReference type="GO" id="GO:0005524">
    <property type="term" value="F:ATP binding"/>
    <property type="evidence" value="ECO:0007669"/>
    <property type="project" value="UniProtKB-KW"/>
</dbReference>
<dbReference type="InterPro" id="IPR003594">
    <property type="entry name" value="HATPase_dom"/>
</dbReference>
<keyword evidence="8" id="KW-0902">Two-component regulatory system</keyword>
<proteinExistence type="predicted"/>
<organism evidence="13 14">
    <name type="scientific">Paramagnetospirillum caucaseum</name>
    <dbReference type="NCBI Taxonomy" id="1244869"/>
    <lineage>
        <taxon>Bacteria</taxon>
        <taxon>Pseudomonadati</taxon>
        <taxon>Pseudomonadota</taxon>
        <taxon>Alphaproteobacteria</taxon>
        <taxon>Rhodospirillales</taxon>
        <taxon>Magnetospirillaceae</taxon>
        <taxon>Paramagnetospirillum</taxon>
    </lineage>
</organism>
<evidence type="ECO:0000256" key="7">
    <source>
        <dbReference type="ARBA" id="ARBA00022840"/>
    </source>
</evidence>
<dbReference type="InterPro" id="IPR004358">
    <property type="entry name" value="Sig_transdc_His_kin-like_C"/>
</dbReference>
<dbReference type="eggNOG" id="COG3829">
    <property type="taxonomic scope" value="Bacteria"/>
</dbReference>
<keyword evidence="7" id="KW-0067">ATP-binding</keyword>
<evidence type="ECO:0000256" key="9">
    <source>
        <dbReference type="SAM" id="Coils"/>
    </source>
</evidence>
<evidence type="ECO:0000313" key="14">
    <source>
        <dbReference type="Proteomes" id="UP000011744"/>
    </source>
</evidence>
<feature type="domain" description="PAC" evidence="12">
    <location>
        <begin position="144"/>
        <end position="194"/>
    </location>
</feature>
<dbReference type="GO" id="GO:0004673">
    <property type="term" value="F:protein histidine kinase activity"/>
    <property type="evidence" value="ECO:0007669"/>
    <property type="project" value="UniProtKB-EC"/>
</dbReference>
<dbReference type="InterPro" id="IPR035965">
    <property type="entry name" value="PAS-like_dom_sf"/>
</dbReference>
<feature type="coiled-coil region" evidence="9">
    <location>
        <begin position="573"/>
        <end position="600"/>
    </location>
</feature>
<dbReference type="Pfam" id="PF08448">
    <property type="entry name" value="PAS_4"/>
    <property type="match status" value="1"/>
</dbReference>
<dbReference type="SMART" id="SM00086">
    <property type="entry name" value="PAC"/>
    <property type="match status" value="4"/>
</dbReference>
<dbReference type="Gene3D" id="3.30.450.20">
    <property type="entry name" value="PAS domain"/>
    <property type="match status" value="5"/>
</dbReference>
<dbReference type="SMART" id="SM00091">
    <property type="entry name" value="PAS"/>
    <property type="match status" value="5"/>
</dbReference>
<dbReference type="SUPFAM" id="SSF55874">
    <property type="entry name" value="ATPase domain of HSP90 chaperone/DNA topoisomerase II/histidine kinase"/>
    <property type="match status" value="1"/>
</dbReference>
<dbReference type="InterPro" id="IPR036890">
    <property type="entry name" value="HATPase_C_sf"/>
</dbReference>
<dbReference type="Pfam" id="PF12860">
    <property type="entry name" value="PAS_7"/>
    <property type="match status" value="1"/>
</dbReference>
<dbReference type="CDD" id="cd00130">
    <property type="entry name" value="PAS"/>
    <property type="match status" value="2"/>
</dbReference>
<dbReference type="Gene3D" id="3.30.565.10">
    <property type="entry name" value="Histidine kinase-like ATPase, C-terminal domain"/>
    <property type="match status" value="1"/>
</dbReference>
<dbReference type="PANTHER" id="PTHR43065">
    <property type="entry name" value="SENSOR HISTIDINE KINASE"/>
    <property type="match status" value="1"/>
</dbReference>
<dbReference type="InterPro" id="IPR013767">
    <property type="entry name" value="PAS_fold"/>
</dbReference>
<feature type="domain" description="PAS" evidence="11">
    <location>
        <begin position="66"/>
        <end position="136"/>
    </location>
</feature>
<evidence type="ECO:0000259" key="11">
    <source>
        <dbReference type="PROSITE" id="PS50112"/>
    </source>
</evidence>
<keyword evidence="4" id="KW-0808">Transferase</keyword>
<dbReference type="STRING" id="1244869.H261_16331"/>
<reference evidence="13 14" key="1">
    <citation type="journal article" date="2014" name="Genome Announc.">
        <title>Draft Genome Sequence of Magnetospirillum sp. Strain SO-1, a Freshwater Magnetotactic Bacterium Isolated from the Ol'khovka River, Russia.</title>
        <authorList>
            <person name="Grouzdev D.S."/>
            <person name="Dziuba M.V."/>
            <person name="Sukhacheva M.S."/>
            <person name="Mardanov A.V."/>
            <person name="Beletskiy A.V."/>
            <person name="Kuznetsov B.B."/>
            <person name="Skryabin K.G."/>
        </authorList>
    </citation>
    <scope>NUCLEOTIDE SEQUENCE [LARGE SCALE GENOMIC DNA]</scope>
    <source>
        <strain evidence="13 14">SO-1</strain>
    </source>
</reference>
<dbReference type="PROSITE" id="PS50109">
    <property type="entry name" value="HIS_KIN"/>
    <property type="match status" value="1"/>
</dbReference>
<accession>M3A7S2</accession>
<keyword evidence="3" id="KW-0597">Phosphoprotein</keyword>
<dbReference type="Pfam" id="PF00989">
    <property type="entry name" value="PAS"/>
    <property type="match status" value="1"/>
</dbReference>
<feature type="domain" description="PAS" evidence="11">
    <location>
        <begin position="195"/>
        <end position="243"/>
    </location>
</feature>
<sequence>MHKLLARQLRKAAEGSPDGTVDMARLIEMVDLAYEESERERRLKDRALDVMQDEVEEMSRRVAAEAEQRFNLLMDNVGEAVIVIGARGQIEAFNREAEKIFGYLAGEAIGHNIAFLMPADLAAVHGSFLAQAESHGNTRILGKGGRELLGKRKNGEIFPAEIAIGEVTSGGYRQFIGVIRDITLRRQAEIELRESESRFRDLAGSASDWFWESDADHRLTFVSERIGSVLGVKPAAILGHTWLEIGLDDQPERAAAYREDLAAHASFRDLVFTVGPPDGKDGKVIRLSAIPMFSPDGAFTGYRGVGADITREASAVERAIQAREQLRDAIDSITDAIAVYDNSEKLVICNQAYADTLDRAHEFLFTGILFEDVLRNGHQRKFFDIGDQDFDEWLVGRLDRFRNADGHSFVVKLSGERWVQSRECPTREGGVVAVRTDITRLKRREEDLDQLRRRYELILDSAGEGIVGLDSCGRVTFANRMAGEIIGRHPAEMVGQCFHCLVHPDPLHCGGPCPASASPVVEAYLSGTPGQVSGEVFREGGQRGIPVDYFVAPIIENEEPSGAVLVFRDATLRLQSERSLEQQQRELAHLVAERTRELQREIDIRAHTETALRGSRERLKGITDSLFEGVLVVDREGYISFANPSAKQLLECDENSGDIEGYPLDILLRVRTPTGDVIFRNSPFRRVIQENVTFRDDDAAFITASDKALSVAYACSPLGEDEDKRSVIISFRNIETLKKAQREAVQASRLASVGQLAAGIAHEINTPIQYVGDNLRFIDNALGKLGAAVAAGRELAASAMAHPAMSEPVDKFNTAFANAKIPFLMAEVPAAVSESLDGVAQIARIVLSMKEFSHPGTSTKTMTDMNRALDSTLTVSRNVWKHAAEMVRNFDLSLPPVLCHAGELNQVFLNLIVNAAHAIEASGKPLPGCITVSTTQRDDHVEISVADSGTGVPEAIRERIFDPFFTTKEVGKGTGQGLAICRDVVVAKHGGSMDVADNDGGGAVFIVRLPISGTGEPGARE</sequence>
<name>M3A7S2_9PROT</name>
<evidence type="ECO:0000256" key="5">
    <source>
        <dbReference type="ARBA" id="ARBA00022741"/>
    </source>
</evidence>
<dbReference type="RefSeq" id="WP_008619575.1">
    <property type="nucleotide sequence ID" value="NZ_AONQ01000050.1"/>
</dbReference>
<dbReference type="PANTHER" id="PTHR43065:SF46">
    <property type="entry name" value="C4-DICARBOXYLATE TRANSPORT SENSOR PROTEIN DCTB"/>
    <property type="match status" value="1"/>
</dbReference>
<dbReference type="Pfam" id="PF02518">
    <property type="entry name" value="HATPase_c"/>
    <property type="match status" value="1"/>
</dbReference>
<keyword evidence="5" id="KW-0547">Nucleotide-binding</keyword>
<dbReference type="SUPFAM" id="SSF55785">
    <property type="entry name" value="PYP-like sensor domain (PAS domain)"/>
    <property type="match status" value="5"/>
</dbReference>
<feature type="coiled-coil region" evidence="9">
    <location>
        <begin position="34"/>
        <end position="68"/>
    </location>
</feature>
<dbReference type="PROSITE" id="PS50113">
    <property type="entry name" value="PAC"/>
    <property type="match status" value="1"/>
</dbReference>
<dbReference type="SMART" id="SM00387">
    <property type="entry name" value="HATPase_c"/>
    <property type="match status" value="1"/>
</dbReference>
<dbReference type="PROSITE" id="PS50112">
    <property type="entry name" value="PAS"/>
    <property type="match status" value="4"/>
</dbReference>
<evidence type="ECO:0000256" key="8">
    <source>
        <dbReference type="ARBA" id="ARBA00023012"/>
    </source>
</evidence>
<dbReference type="AlphaFoldDB" id="M3A7S2"/>
<dbReference type="Pfam" id="PF13426">
    <property type="entry name" value="PAS_9"/>
    <property type="match status" value="2"/>
</dbReference>
<dbReference type="GO" id="GO:0006355">
    <property type="term" value="P:regulation of DNA-templated transcription"/>
    <property type="evidence" value="ECO:0007669"/>
    <property type="project" value="InterPro"/>
</dbReference>
<protein>
    <recommendedName>
        <fullName evidence="2">histidine kinase</fullName>
        <ecNumber evidence="2">2.7.13.3</ecNumber>
    </recommendedName>
</protein>
<dbReference type="PATRIC" id="fig|1244869.3.peg.3276"/>
<evidence type="ECO:0000313" key="13">
    <source>
        <dbReference type="EMBL" id="EME68848.1"/>
    </source>
</evidence>
<dbReference type="OrthoDB" id="9796100at2"/>
<dbReference type="InterPro" id="IPR013656">
    <property type="entry name" value="PAS_4"/>
</dbReference>
<dbReference type="NCBIfam" id="TIGR00229">
    <property type="entry name" value="sensory_box"/>
    <property type="match status" value="3"/>
</dbReference>
<keyword evidence="6 13" id="KW-0418">Kinase</keyword>
<dbReference type="EC" id="2.7.13.3" evidence="2"/>
<dbReference type="EMBL" id="AONQ01000050">
    <property type="protein sequence ID" value="EME68848.1"/>
    <property type="molecule type" value="Genomic_DNA"/>
</dbReference>